<proteinExistence type="predicted"/>
<dbReference type="Pfam" id="PF04991">
    <property type="entry name" value="LicD"/>
    <property type="match status" value="1"/>
</dbReference>
<reference evidence="2 3" key="1">
    <citation type="journal article" date="2011" name="J. Bacteriol.">
        <title>Complete genome sequence of Acidaminococcus intestini RYC-MR95, a Gram-negative bacterium from the phylum Firmicutes.</title>
        <authorList>
            <person name="D'Auria G."/>
            <person name="Galan J.C."/>
            <person name="Rodriguez-Alcayna M."/>
            <person name="Moya A."/>
            <person name="Baquero F."/>
            <person name="Latorre A."/>
        </authorList>
    </citation>
    <scope>NUCLEOTIDE SEQUENCE [LARGE SCALE GENOMIC DNA]</scope>
    <source>
        <strain evidence="2 3">RyC-MR95</strain>
    </source>
</reference>
<evidence type="ECO:0000313" key="3">
    <source>
        <dbReference type="Proteomes" id="UP000007093"/>
    </source>
</evidence>
<gene>
    <name evidence="2" type="ordered locus">Acin_0996</name>
</gene>
<dbReference type="RefSeq" id="WP_009015900.1">
    <property type="nucleotide sequence ID" value="NC_016077.1"/>
</dbReference>
<evidence type="ECO:0000313" key="2">
    <source>
        <dbReference type="EMBL" id="AEQ22224.1"/>
    </source>
</evidence>
<protein>
    <recommendedName>
        <fullName evidence="1">LicD/FKTN/FKRP nucleotidyltransferase domain-containing protein</fullName>
    </recommendedName>
</protein>
<name>G4Q6S5_ACIIR</name>
<dbReference type="HOGENOM" id="CLU_075543_1_0_9"/>
<dbReference type="GeneID" id="92878763"/>
<dbReference type="EMBL" id="CP003058">
    <property type="protein sequence ID" value="AEQ22224.1"/>
    <property type="molecule type" value="Genomic_DNA"/>
</dbReference>
<dbReference type="KEGG" id="ain:Acin_0996"/>
<dbReference type="InterPro" id="IPR052942">
    <property type="entry name" value="LPS_cholinephosphotransferase"/>
</dbReference>
<accession>G4Q6S5</accession>
<evidence type="ECO:0000259" key="1">
    <source>
        <dbReference type="Pfam" id="PF04991"/>
    </source>
</evidence>
<dbReference type="eggNOG" id="COG3475">
    <property type="taxonomic scope" value="Bacteria"/>
</dbReference>
<dbReference type="GO" id="GO:0009100">
    <property type="term" value="P:glycoprotein metabolic process"/>
    <property type="evidence" value="ECO:0007669"/>
    <property type="project" value="UniProtKB-ARBA"/>
</dbReference>
<dbReference type="STRING" id="568816.Acin_0996"/>
<dbReference type="PATRIC" id="fig|568816.4.peg.958"/>
<dbReference type="InterPro" id="IPR007074">
    <property type="entry name" value="LicD/FKTN/FKRP_NTP_transf"/>
</dbReference>
<sequence>MKELTLKEIQEDVFQILLTFDQFCKNNDLTYRLAGGTLLGAIRHKGFIPWDDDIDVCMPRPDYEKFLMLSKNDFINQGYEVTAEAYCKISDLNTKLISQYRIDDKYVTMDVFPIDGLPEDNKKVEQIYKETNLYREIYRLNFAKIGEATTFLKRIFKPFFILGARVIGKDYCVKKINEIAKTRAFENSHYVGAVTWGLYGSGERMKKEEFDETVMVDFEGHKFPTYSCWDSYLHGIYGNYMELPPIEKRKTHHMKVYRLE</sequence>
<keyword evidence="3" id="KW-1185">Reference proteome</keyword>
<dbReference type="PANTHER" id="PTHR43404:SF2">
    <property type="entry name" value="LIPOPOLYSACCHARIDE CHOLINEPHOSPHOTRANSFERASE LICD"/>
    <property type="match status" value="1"/>
</dbReference>
<dbReference type="Proteomes" id="UP000007093">
    <property type="component" value="Chromosome"/>
</dbReference>
<feature type="domain" description="LicD/FKTN/FKRP nucleotidyltransferase" evidence="1">
    <location>
        <begin position="24"/>
        <end position="238"/>
    </location>
</feature>
<dbReference type="PANTHER" id="PTHR43404">
    <property type="entry name" value="LIPOPOLYSACCHARIDE CHOLINEPHOSPHOTRANSFERASE LICD"/>
    <property type="match status" value="1"/>
</dbReference>
<organism evidence="2 3">
    <name type="scientific">Acidaminococcus intestini (strain RyC-MR95)</name>
    <dbReference type="NCBI Taxonomy" id="568816"/>
    <lineage>
        <taxon>Bacteria</taxon>
        <taxon>Bacillati</taxon>
        <taxon>Bacillota</taxon>
        <taxon>Negativicutes</taxon>
        <taxon>Acidaminococcales</taxon>
        <taxon>Acidaminococcaceae</taxon>
        <taxon>Acidaminococcus</taxon>
    </lineage>
</organism>
<dbReference type="InParanoid" id="G4Q6S5"/>
<dbReference type="AlphaFoldDB" id="G4Q6S5"/>